<evidence type="ECO:0000313" key="1">
    <source>
        <dbReference type="EMBL" id="KAL0117956.1"/>
    </source>
</evidence>
<accession>A0AAW2FT50</accession>
<organism evidence="1 2">
    <name type="scientific">Cardiocondyla obscurior</name>
    <dbReference type="NCBI Taxonomy" id="286306"/>
    <lineage>
        <taxon>Eukaryota</taxon>
        <taxon>Metazoa</taxon>
        <taxon>Ecdysozoa</taxon>
        <taxon>Arthropoda</taxon>
        <taxon>Hexapoda</taxon>
        <taxon>Insecta</taxon>
        <taxon>Pterygota</taxon>
        <taxon>Neoptera</taxon>
        <taxon>Endopterygota</taxon>
        <taxon>Hymenoptera</taxon>
        <taxon>Apocrita</taxon>
        <taxon>Aculeata</taxon>
        <taxon>Formicoidea</taxon>
        <taxon>Formicidae</taxon>
        <taxon>Myrmicinae</taxon>
        <taxon>Cardiocondyla</taxon>
    </lineage>
</organism>
<dbReference type="Proteomes" id="UP001430953">
    <property type="component" value="Unassembled WGS sequence"/>
</dbReference>
<dbReference type="EMBL" id="JADYXP020000008">
    <property type="protein sequence ID" value="KAL0117956.1"/>
    <property type="molecule type" value="Genomic_DNA"/>
</dbReference>
<reference evidence="1 2" key="1">
    <citation type="submission" date="2023-03" db="EMBL/GenBank/DDBJ databases">
        <title>High recombination rates correlate with genetic variation in Cardiocondyla obscurior ants.</title>
        <authorList>
            <person name="Errbii M."/>
        </authorList>
    </citation>
    <scope>NUCLEOTIDE SEQUENCE [LARGE SCALE GENOMIC DNA]</scope>
    <source>
        <strain evidence="1">Alpha-2009</strain>
        <tissue evidence="1">Whole body</tissue>
    </source>
</reference>
<gene>
    <name evidence="1" type="ORF">PUN28_008968</name>
</gene>
<proteinExistence type="predicted"/>
<protein>
    <submittedName>
        <fullName evidence="1">Uncharacterized protein</fullName>
    </submittedName>
</protein>
<dbReference type="AlphaFoldDB" id="A0AAW2FT50"/>
<sequence length="88" mass="10324">MVEIFTEKASFYASKMCGRRDALLRLQLITLQRRVCVKNNVFVAIYCLRLPHFKSNSNYAFAFARKSLFMQIDLIANKNGWENLFILI</sequence>
<evidence type="ECO:0000313" key="2">
    <source>
        <dbReference type="Proteomes" id="UP001430953"/>
    </source>
</evidence>
<keyword evidence="2" id="KW-1185">Reference proteome</keyword>
<comment type="caution">
    <text evidence="1">The sequence shown here is derived from an EMBL/GenBank/DDBJ whole genome shotgun (WGS) entry which is preliminary data.</text>
</comment>
<name>A0AAW2FT50_9HYME</name>